<evidence type="ECO:0000313" key="2">
    <source>
        <dbReference type="EMBL" id="RRT70250.1"/>
    </source>
</evidence>
<dbReference type="AlphaFoldDB" id="A0A427A1Y1"/>
<sequence length="130" mass="14107">MYTEIAEGRGGWGFGSGDAATSISPMGLATAVHRGKHCRDETSVEEGTAIASAVQRWPRFAEETPQSPLGKREPLLGLFPPRYPPKSTIARGNGRFRPSPAAIFWPRGRFLLPARGEEGGDVKNESTKQK</sequence>
<organism evidence="2 3">
    <name type="scientific">Ensete ventricosum</name>
    <name type="common">Abyssinian banana</name>
    <name type="synonym">Musa ensete</name>
    <dbReference type="NCBI Taxonomy" id="4639"/>
    <lineage>
        <taxon>Eukaryota</taxon>
        <taxon>Viridiplantae</taxon>
        <taxon>Streptophyta</taxon>
        <taxon>Embryophyta</taxon>
        <taxon>Tracheophyta</taxon>
        <taxon>Spermatophyta</taxon>
        <taxon>Magnoliopsida</taxon>
        <taxon>Liliopsida</taxon>
        <taxon>Zingiberales</taxon>
        <taxon>Musaceae</taxon>
        <taxon>Ensete</taxon>
    </lineage>
</organism>
<accession>A0A427A1Y1</accession>
<dbReference type="EMBL" id="AMZH03004084">
    <property type="protein sequence ID" value="RRT70250.1"/>
    <property type="molecule type" value="Genomic_DNA"/>
</dbReference>
<protein>
    <submittedName>
        <fullName evidence="2">Uncharacterized protein</fullName>
    </submittedName>
</protein>
<comment type="caution">
    <text evidence="2">The sequence shown here is derived from an EMBL/GenBank/DDBJ whole genome shotgun (WGS) entry which is preliminary data.</text>
</comment>
<gene>
    <name evidence="2" type="ORF">B296_00026187</name>
</gene>
<reference evidence="2 3" key="1">
    <citation type="journal article" date="2014" name="Agronomy (Basel)">
        <title>A Draft Genome Sequence for Ensete ventricosum, the Drought-Tolerant Tree Against Hunger.</title>
        <authorList>
            <person name="Harrison J."/>
            <person name="Moore K.A."/>
            <person name="Paszkiewicz K."/>
            <person name="Jones T."/>
            <person name="Grant M."/>
            <person name="Ambacheew D."/>
            <person name="Muzemil S."/>
            <person name="Studholme D.J."/>
        </authorList>
    </citation>
    <scope>NUCLEOTIDE SEQUENCE [LARGE SCALE GENOMIC DNA]</scope>
</reference>
<name>A0A427A1Y1_ENSVE</name>
<proteinExistence type="predicted"/>
<feature type="region of interest" description="Disordered" evidence="1">
    <location>
        <begin position="59"/>
        <end position="98"/>
    </location>
</feature>
<dbReference type="Proteomes" id="UP000287651">
    <property type="component" value="Unassembled WGS sequence"/>
</dbReference>
<evidence type="ECO:0000313" key="3">
    <source>
        <dbReference type="Proteomes" id="UP000287651"/>
    </source>
</evidence>
<evidence type="ECO:0000256" key="1">
    <source>
        <dbReference type="SAM" id="MobiDB-lite"/>
    </source>
</evidence>